<dbReference type="GO" id="GO:0008379">
    <property type="term" value="F:thioredoxin peroxidase activity"/>
    <property type="evidence" value="ECO:0007669"/>
    <property type="project" value="InterPro"/>
</dbReference>
<sequence length="198" mass="21806">MTLKHALFNLGFSLVLMTTPLLITSAISAEVTIGGHSVTLKGKLPLNNITAPEFKVVDDKFNPVHLSDFKGKTVLISAVPSLDTGVCALQTKRFNNEFAHFNADVVMLTISTDLPFAQKRFCQTESVDKIKVLSDSVWRNFAEQYGLLIEDRGLLARAIFIIDPEGKLQYQELVKEVSQHPNYDAALSALTKIAAVKS</sequence>
<dbReference type="PANTHER" id="PTHR43110">
    <property type="entry name" value="THIOL PEROXIDASE"/>
    <property type="match status" value="1"/>
</dbReference>
<feature type="domain" description="Thioredoxin" evidence="6">
    <location>
        <begin position="45"/>
        <end position="195"/>
    </location>
</feature>
<comment type="caution">
    <text evidence="7">The sequence shown here is derived from an EMBL/GenBank/DDBJ whole genome shotgun (WGS) entry which is preliminary data.</text>
</comment>
<keyword evidence="3 7" id="KW-0560">Oxidoreductase</keyword>
<name>A0A9X2WPU5_9GAMM</name>
<accession>A0A9X2WPU5</accession>
<dbReference type="Proteomes" id="UP001155546">
    <property type="component" value="Unassembled WGS sequence"/>
</dbReference>
<dbReference type="EMBL" id="JAMTCD010000030">
    <property type="protein sequence ID" value="MCT7943401.1"/>
    <property type="molecule type" value="Genomic_DNA"/>
</dbReference>
<protein>
    <submittedName>
        <fullName evidence="7">Thiol peroxidase</fullName>
        <ecNumber evidence="7">1.11.1.-</ecNumber>
    </submittedName>
</protein>
<organism evidence="7 8">
    <name type="scientific">Shewanella holmiensis</name>
    <dbReference type="NCBI Taxonomy" id="2952222"/>
    <lineage>
        <taxon>Bacteria</taxon>
        <taxon>Pseudomonadati</taxon>
        <taxon>Pseudomonadota</taxon>
        <taxon>Gammaproteobacteria</taxon>
        <taxon>Alteromonadales</taxon>
        <taxon>Shewanellaceae</taxon>
        <taxon>Shewanella</taxon>
    </lineage>
</organism>
<keyword evidence="1 7" id="KW-0575">Peroxidase</keyword>
<dbReference type="NCBIfam" id="NF001808">
    <property type="entry name" value="PRK00522.1"/>
    <property type="match status" value="1"/>
</dbReference>
<dbReference type="SUPFAM" id="SSF52833">
    <property type="entry name" value="Thioredoxin-like"/>
    <property type="match status" value="1"/>
</dbReference>
<dbReference type="Gene3D" id="3.40.30.10">
    <property type="entry name" value="Glutaredoxin"/>
    <property type="match status" value="1"/>
</dbReference>
<dbReference type="InterPro" id="IPR013766">
    <property type="entry name" value="Thioredoxin_domain"/>
</dbReference>
<evidence type="ECO:0000259" key="6">
    <source>
        <dbReference type="PROSITE" id="PS51352"/>
    </source>
</evidence>
<evidence type="ECO:0000313" key="7">
    <source>
        <dbReference type="EMBL" id="MCT7943401.1"/>
    </source>
</evidence>
<dbReference type="InterPro" id="IPR050455">
    <property type="entry name" value="Tpx_Peroxidase_subfamily"/>
</dbReference>
<dbReference type="CDD" id="cd03014">
    <property type="entry name" value="PRX_Atyp2cys"/>
    <property type="match status" value="1"/>
</dbReference>
<evidence type="ECO:0000256" key="4">
    <source>
        <dbReference type="ARBA" id="ARBA00023157"/>
    </source>
</evidence>
<keyword evidence="8" id="KW-1185">Reference proteome</keyword>
<dbReference type="InterPro" id="IPR013740">
    <property type="entry name" value="Redoxin"/>
</dbReference>
<proteinExistence type="predicted"/>
<keyword evidence="5" id="KW-0676">Redox-active center</keyword>
<dbReference type="InterPro" id="IPR002065">
    <property type="entry name" value="TPX"/>
</dbReference>
<keyword evidence="4" id="KW-1015">Disulfide bond</keyword>
<evidence type="ECO:0000256" key="2">
    <source>
        <dbReference type="ARBA" id="ARBA00022862"/>
    </source>
</evidence>
<evidence type="ECO:0000256" key="1">
    <source>
        <dbReference type="ARBA" id="ARBA00022559"/>
    </source>
</evidence>
<gene>
    <name evidence="7" type="primary">tpx</name>
    <name evidence="7" type="ORF">NE535_16670</name>
</gene>
<dbReference type="EC" id="1.11.1.-" evidence="7"/>
<evidence type="ECO:0000313" key="8">
    <source>
        <dbReference type="Proteomes" id="UP001155546"/>
    </source>
</evidence>
<dbReference type="PROSITE" id="PS01265">
    <property type="entry name" value="TPX"/>
    <property type="match status" value="1"/>
</dbReference>
<evidence type="ECO:0000256" key="5">
    <source>
        <dbReference type="ARBA" id="ARBA00023284"/>
    </source>
</evidence>
<reference evidence="7" key="1">
    <citation type="journal article" date="2023" name="Int. J. Syst. Evol. Microbiol.">
        <title>&lt;i&gt;Shewanella septentrionalis&lt;/i&gt; sp. nov. and &lt;i&gt;Shewanella holmiensis&lt;/i&gt; sp. nov., isolated from Baltic Sea water and sediments.</title>
        <authorList>
            <person name="Martin-Rodriguez A.J."/>
            <person name="Thorell K."/>
            <person name="Joffre E."/>
            <person name="Jensie-Markopoulos S."/>
            <person name="Moore E.R.B."/>
            <person name="Sjoling A."/>
        </authorList>
    </citation>
    <scope>NUCLEOTIDE SEQUENCE</scope>
    <source>
        <strain evidence="7">SP1S2-7</strain>
    </source>
</reference>
<dbReference type="InterPro" id="IPR018219">
    <property type="entry name" value="Tpx_CS"/>
</dbReference>
<dbReference type="PANTHER" id="PTHR43110:SF1">
    <property type="entry name" value="THIOL PEROXIDASE"/>
    <property type="match status" value="1"/>
</dbReference>
<keyword evidence="2" id="KW-0049">Antioxidant</keyword>
<dbReference type="PROSITE" id="PS51352">
    <property type="entry name" value="THIOREDOXIN_2"/>
    <property type="match status" value="1"/>
</dbReference>
<dbReference type="Pfam" id="PF08534">
    <property type="entry name" value="Redoxin"/>
    <property type="match status" value="1"/>
</dbReference>
<dbReference type="RefSeq" id="WP_261299736.1">
    <property type="nucleotide sequence ID" value="NZ_JAMTCD010000030.1"/>
</dbReference>
<dbReference type="InterPro" id="IPR036249">
    <property type="entry name" value="Thioredoxin-like_sf"/>
</dbReference>
<evidence type="ECO:0000256" key="3">
    <source>
        <dbReference type="ARBA" id="ARBA00023002"/>
    </source>
</evidence>
<dbReference type="AlphaFoldDB" id="A0A9X2WPU5"/>